<organism evidence="1 2">
    <name type="scientific">Niastella vici</name>
    <dbReference type="NCBI Taxonomy" id="1703345"/>
    <lineage>
        <taxon>Bacteria</taxon>
        <taxon>Pseudomonadati</taxon>
        <taxon>Bacteroidota</taxon>
        <taxon>Chitinophagia</taxon>
        <taxon>Chitinophagales</taxon>
        <taxon>Chitinophagaceae</taxon>
        <taxon>Niastella</taxon>
    </lineage>
</organism>
<reference evidence="1 2" key="1">
    <citation type="submission" date="2016-03" db="EMBL/GenBank/DDBJ databases">
        <title>Niastella vici sp. nov., isolated from farmland soil.</title>
        <authorList>
            <person name="Chen L."/>
            <person name="Wang D."/>
            <person name="Yang S."/>
            <person name="Wang G."/>
        </authorList>
    </citation>
    <scope>NUCLEOTIDE SEQUENCE [LARGE SCALE GENOMIC DNA]</scope>
    <source>
        <strain evidence="1 2">DJ57</strain>
    </source>
</reference>
<evidence type="ECO:0000313" key="2">
    <source>
        <dbReference type="Proteomes" id="UP000192796"/>
    </source>
</evidence>
<comment type="caution">
    <text evidence="1">The sequence shown here is derived from an EMBL/GenBank/DDBJ whole genome shotgun (WGS) entry which is preliminary data.</text>
</comment>
<evidence type="ECO:0000313" key="1">
    <source>
        <dbReference type="EMBL" id="OQP61893.1"/>
    </source>
</evidence>
<accession>A0A1V9FU71</accession>
<sequence>MTDTKAIKQRFKSSIRRGTGEAHLIMQSNPSIDFSAAIFNASLNQYADDPQADGSRALYFSADIRKFAIEILERTNRPDD</sequence>
<proteinExistence type="predicted"/>
<dbReference type="RefSeq" id="WP_081150389.1">
    <property type="nucleotide sequence ID" value="NZ_LVYD01000055.1"/>
</dbReference>
<dbReference type="EMBL" id="LVYD01000055">
    <property type="protein sequence ID" value="OQP61893.1"/>
    <property type="molecule type" value="Genomic_DNA"/>
</dbReference>
<keyword evidence="2" id="KW-1185">Reference proteome</keyword>
<protein>
    <submittedName>
        <fullName evidence="1">Uncharacterized protein</fullName>
    </submittedName>
</protein>
<name>A0A1V9FU71_9BACT</name>
<dbReference type="AlphaFoldDB" id="A0A1V9FU71"/>
<gene>
    <name evidence="1" type="ORF">A3860_30995</name>
</gene>
<dbReference type="Proteomes" id="UP000192796">
    <property type="component" value="Unassembled WGS sequence"/>
</dbReference>
<dbReference type="STRING" id="1703345.A3860_30995"/>
<dbReference type="OrthoDB" id="2568996at2"/>